<evidence type="ECO:0000313" key="3">
    <source>
        <dbReference type="Proteomes" id="UP000008986"/>
    </source>
</evidence>
<reference evidence="3" key="1">
    <citation type="submission" date="2009-07" db="EMBL/GenBank/DDBJ databases">
        <authorList>
            <person name="Kropinski A.M."/>
            <person name="Villegas A."/>
            <person name="Lingohr E.J."/>
        </authorList>
    </citation>
    <scope>NUCLEOTIDE SEQUENCE [LARGE SCALE GENOMIC DNA]</scope>
</reference>
<accession>C9DFZ4</accession>
<name>C9DFZ4_BPW14</name>
<sequence>MGISSAIVSAAIAAILNLGHPPSEDFSTRELSCMTEAVFFETADRPKHEKQAVANVIMNRWRSSKFPGDICSITYQKGQFSFQRPGKNKFVTKQQGDNIAESAEVALEALSGRLLDNTKGSLYFLNPAIAANLAWTGKLKRQKIIGPHHFFR</sequence>
<dbReference type="GeneID" id="8683969"/>
<dbReference type="Proteomes" id="UP000008986">
    <property type="component" value="Segment"/>
</dbReference>
<proteinExistence type="predicted"/>
<evidence type="ECO:0000259" key="1">
    <source>
        <dbReference type="Pfam" id="PF07486"/>
    </source>
</evidence>
<dbReference type="Gene3D" id="6.20.240.60">
    <property type="match status" value="1"/>
</dbReference>
<dbReference type="GO" id="GO:0016787">
    <property type="term" value="F:hydrolase activity"/>
    <property type="evidence" value="ECO:0007669"/>
    <property type="project" value="InterPro"/>
</dbReference>
<dbReference type="EMBL" id="GQ357915">
    <property type="protein sequence ID" value="ACV50045.1"/>
    <property type="molecule type" value="Genomic_DNA"/>
</dbReference>
<dbReference type="Pfam" id="PF07486">
    <property type="entry name" value="Hydrolase_2"/>
    <property type="match status" value="1"/>
</dbReference>
<organismHost>
    <name type="scientific">Delftia acidovorans</name>
    <name type="common">Pseudomonas acidovorans</name>
    <name type="synonym">Comamonas acidovorans</name>
    <dbReference type="NCBI Taxonomy" id="80866"/>
</organismHost>
<dbReference type="RefSeq" id="YP_003358877.1">
    <property type="nucleotide sequence ID" value="NC_013697.1"/>
</dbReference>
<dbReference type="InterPro" id="IPR011105">
    <property type="entry name" value="Cell_wall_hydrolase_SleB"/>
</dbReference>
<dbReference type="KEGG" id="vg:8683969"/>
<organism evidence="2 3">
    <name type="scientific">Delftia phage PhiW-14</name>
    <name type="common">Deftia acidovorans bacteriophage phiW-14</name>
    <dbReference type="NCBI Taxonomy" id="665032"/>
    <lineage>
        <taxon>Viruses</taxon>
        <taxon>Duplodnaviria</taxon>
        <taxon>Heunggongvirae</taxon>
        <taxon>Uroviricota</taxon>
        <taxon>Caudoviricetes</taxon>
        <taxon>Ionavirus</taxon>
        <taxon>Ionavirus W14</taxon>
    </lineage>
</organism>
<dbReference type="InterPro" id="IPR042047">
    <property type="entry name" value="SleB_dom1"/>
</dbReference>
<keyword evidence="3" id="KW-1185">Reference proteome</keyword>
<gene>
    <name evidence="2" type="primary">22</name>
</gene>
<dbReference type="OrthoDB" id="24022at10239"/>
<dbReference type="Gene3D" id="1.10.10.2520">
    <property type="entry name" value="Cell wall hydrolase SleB, domain 1"/>
    <property type="match status" value="1"/>
</dbReference>
<protein>
    <recommendedName>
        <fullName evidence="1">Cell wall hydrolase SleB domain-containing protein</fullName>
    </recommendedName>
</protein>
<evidence type="ECO:0000313" key="2">
    <source>
        <dbReference type="EMBL" id="ACV50045.1"/>
    </source>
</evidence>
<feature type="domain" description="Cell wall hydrolase SleB" evidence="1">
    <location>
        <begin position="46"/>
        <end position="151"/>
    </location>
</feature>